<keyword evidence="2" id="KW-0808">Transferase</keyword>
<evidence type="ECO:0000256" key="4">
    <source>
        <dbReference type="ARBA" id="ARBA00022777"/>
    </source>
</evidence>
<keyword evidence="3 6" id="KW-0547">Nucleotide-binding</keyword>
<dbReference type="SUPFAM" id="SSF56112">
    <property type="entry name" value="Protein kinase-like (PK-like)"/>
    <property type="match status" value="1"/>
</dbReference>
<dbReference type="Proteomes" id="UP000054408">
    <property type="component" value="Unassembled WGS sequence"/>
</dbReference>
<dbReference type="GO" id="GO:0005524">
    <property type="term" value="F:ATP binding"/>
    <property type="evidence" value="ECO:0007669"/>
    <property type="project" value="UniProtKB-UniRule"/>
</dbReference>
<reference evidence="9 10" key="1">
    <citation type="submission" date="2010-05" db="EMBL/GenBank/DDBJ databases">
        <title>The Genome Sequence of Thecamonas trahens ATCC 50062.</title>
        <authorList>
            <consortium name="The Broad Institute Genome Sequencing Platform"/>
            <person name="Russ C."/>
            <person name="Cuomo C."/>
            <person name="Shea T."/>
            <person name="Young S.K."/>
            <person name="Zeng Q."/>
            <person name="Koehrsen M."/>
            <person name="Haas B."/>
            <person name="Borodovsky M."/>
            <person name="Guigo R."/>
            <person name="Alvarado L."/>
            <person name="Berlin A."/>
            <person name="Bochicchio J."/>
            <person name="Borenstein D."/>
            <person name="Chapman S."/>
            <person name="Chen Z."/>
            <person name="Freedman E."/>
            <person name="Gellesch M."/>
            <person name="Goldberg J."/>
            <person name="Griggs A."/>
            <person name="Gujja S."/>
            <person name="Heilman E."/>
            <person name="Heiman D."/>
            <person name="Hepburn T."/>
            <person name="Howarth C."/>
            <person name="Jen D."/>
            <person name="Larson L."/>
            <person name="Mehta T."/>
            <person name="Park D."/>
            <person name="Pearson M."/>
            <person name="Roberts A."/>
            <person name="Saif S."/>
            <person name="Shenoy N."/>
            <person name="Sisk P."/>
            <person name="Stolte C."/>
            <person name="Sykes S."/>
            <person name="Thomson T."/>
            <person name="Walk T."/>
            <person name="White J."/>
            <person name="Yandava C."/>
            <person name="Burger G."/>
            <person name="Gray M.W."/>
            <person name="Holland P.W.H."/>
            <person name="King N."/>
            <person name="Lang F.B.F."/>
            <person name="Roger A.J."/>
            <person name="Ruiz-Trillo I."/>
            <person name="Lander E."/>
            <person name="Nusbaum C."/>
        </authorList>
    </citation>
    <scope>NUCLEOTIDE SEQUENCE [LARGE SCALE GENOMIC DNA]</scope>
    <source>
        <strain evidence="9 10">ATCC 50062</strain>
    </source>
</reference>
<dbReference type="PANTHER" id="PTHR24055">
    <property type="entry name" value="MITOGEN-ACTIVATED PROTEIN KINASE"/>
    <property type="match status" value="1"/>
</dbReference>
<dbReference type="eggNOG" id="KOG0660">
    <property type="taxonomic scope" value="Eukaryota"/>
</dbReference>
<dbReference type="Pfam" id="PF00069">
    <property type="entry name" value="Pkinase"/>
    <property type="match status" value="1"/>
</dbReference>
<evidence type="ECO:0000256" key="5">
    <source>
        <dbReference type="ARBA" id="ARBA00022840"/>
    </source>
</evidence>
<dbReference type="RefSeq" id="XP_013755936.1">
    <property type="nucleotide sequence ID" value="XM_013900482.1"/>
</dbReference>
<dbReference type="GO" id="GO:0004674">
    <property type="term" value="F:protein serine/threonine kinase activity"/>
    <property type="evidence" value="ECO:0007669"/>
    <property type="project" value="UniProtKB-KW"/>
</dbReference>
<dbReference type="PROSITE" id="PS50011">
    <property type="entry name" value="PROTEIN_KINASE_DOM"/>
    <property type="match status" value="1"/>
</dbReference>
<name>A0A0L0DGR4_THETB</name>
<dbReference type="InterPro" id="IPR008271">
    <property type="entry name" value="Ser/Thr_kinase_AS"/>
</dbReference>
<keyword evidence="10" id="KW-1185">Reference proteome</keyword>
<proteinExistence type="inferred from homology"/>
<evidence type="ECO:0000256" key="2">
    <source>
        <dbReference type="ARBA" id="ARBA00022679"/>
    </source>
</evidence>
<dbReference type="FunFam" id="1.10.510.10:FF:000624">
    <property type="entry name" value="Mitogen-activated protein kinase"/>
    <property type="match status" value="1"/>
</dbReference>
<dbReference type="PROSITE" id="PS00107">
    <property type="entry name" value="PROTEIN_KINASE_ATP"/>
    <property type="match status" value="1"/>
</dbReference>
<feature type="domain" description="Protein kinase" evidence="8">
    <location>
        <begin position="22"/>
        <end position="318"/>
    </location>
</feature>
<organism evidence="9 10">
    <name type="scientific">Thecamonas trahens ATCC 50062</name>
    <dbReference type="NCBI Taxonomy" id="461836"/>
    <lineage>
        <taxon>Eukaryota</taxon>
        <taxon>Apusozoa</taxon>
        <taxon>Apusomonadida</taxon>
        <taxon>Apusomonadidae</taxon>
        <taxon>Thecamonas</taxon>
    </lineage>
</organism>
<keyword evidence="1 7" id="KW-0723">Serine/threonine-protein kinase</keyword>
<accession>A0A0L0DGR4</accession>
<dbReference type="OrthoDB" id="192887at2759"/>
<evidence type="ECO:0000256" key="6">
    <source>
        <dbReference type="PROSITE-ProRule" id="PRU10141"/>
    </source>
</evidence>
<sequence length="437" mass="47959">MALMYTVTVHGREEMLVVDGRYRVEEVLGAGTSGVVARAVEVASGKEVAVKKLSRLMDAKRLSTEALTLQAKRTLRELAIQGVLDHPNILALLDVMPIAASDATSFTDLYLVVELVDVDLRSVLASSQSLTSAHYVFFAYQILKALKYLHSAGCMHRDLKPDNCLTNAHCVLKICDFGLAKQHIVPDYEAVVVTRAYRAPELFLDPYNYSEAIDMWAVGMMILEFLSGDARPWLDGPTDLSQLNLILDTFGPPPSDLVDQYPADARSYILGYTFPPFVPLSARFPDAPPDLLDLATRLLDMDWRTRLSAADALDHPVFDTEFRDRASEIEAPHQLAPFDFELAPSLDASTIRALLFNEMLRFHPEAASHQAYTADLYSMLHPSPGPPSEPVPAAMATSPNYAFGSEPATSMAFPDDEPEFMSGGAAVGMDMGTPTLT</sequence>
<evidence type="ECO:0000256" key="3">
    <source>
        <dbReference type="ARBA" id="ARBA00022741"/>
    </source>
</evidence>
<dbReference type="GeneID" id="25566350"/>
<dbReference type="InterPro" id="IPR050117">
    <property type="entry name" value="MAPK"/>
</dbReference>
<dbReference type="InterPro" id="IPR011009">
    <property type="entry name" value="Kinase-like_dom_sf"/>
</dbReference>
<dbReference type="InterPro" id="IPR017441">
    <property type="entry name" value="Protein_kinase_ATP_BS"/>
</dbReference>
<keyword evidence="5 6" id="KW-0067">ATP-binding</keyword>
<dbReference type="Gene3D" id="3.30.200.20">
    <property type="entry name" value="Phosphorylase Kinase, domain 1"/>
    <property type="match status" value="1"/>
</dbReference>
<feature type="binding site" evidence="6">
    <location>
        <position position="52"/>
    </location>
    <ligand>
        <name>ATP</name>
        <dbReference type="ChEBI" id="CHEBI:30616"/>
    </ligand>
</feature>
<gene>
    <name evidence="9" type="ORF">AMSG_07431</name>
</gene>
<dbReference type="EMBL" id="GL349468">
    <property type="protein sequence ID" value="KNC51534.1"/>
    <property type="molecule type" value="Genomic_DNA"/>
</dbReference>
<evidence type="ECO:0000256" key="1">
    <source>
        <dbReference type="ARBA" id="ARBA00022527"/>
    </source>
</evidence>
<evidence type="ECO:0000259" key="8">
    <source>
        <dbReference type="PROSITE" id="PS50011"/>
    </source>
</evidence>
<keyword evidence="4 9" id="KW-0418">Kinase</keyword>
<evidence type="ECO:0000313" key="9">
    <source>
        <dbReference type="EMBL" id="KNC51534.1"/>
    </source>
</evidence>
<evidence type="ECO:0000256" key="7">
    <source>
        <dbReference type="RuleBase" id="RU000304"/>
    </source>
</evidence>
<comment type="similarity">
    <text evidence="7">Belongs to the protein kinase superfamily.</text>
</comment>
<dbReference type="SMART" id="SM00220">
    <property type="entry name" value="S_TKc"/>
    <property type="match status" value="1"/>
</dbReference>
<dbReference type="AlphaFoldDB" id="A0A0L0DGR4"/>
<dbReference type="Gene3D" id="1.10.510.10">
    <property type="entry name" value="Transferase(Phosphotransferase) domain 1"/>
    <property type="match status" value="1"/>
</dbReference>
<dbReference type="PROSITE" id="PS00108">
    <property type="entry name" value="PROTEIN_KINASE_ST"/>
    <property type="match status" value="1"/>
</dbReference>
<evidence type="ECO:0000313" key="10">
    <source>
        <dbReference type="Proteomes" id="UP000054408"/>
    </source>
</evidence>
<protein>
    <submittedName>
        <fullName evidence="9">CMGC/MAPK protein kinase</fullName>
    </submittedName>
</protein>
<dbReference type="STRING" id="461836.A0A0L0DGR4"/>
<dbReference type="InterPro" id="IPR000719">
    <property type="entry name" value="Prot_kinase_dom"/>
</dbReference>